<comment type="caution">
    <text evidence="2">The sequence shown here is derived from an EMBL/GenBank/DDBJ whole genome shotgun (WGS) entry which is preliminary data.</text>
</comment>
<sequence>MKRHEKDGNFIIPKMPKINDNTIKINSTTPFSSSNGKAESQSKSTSSSRHHRLSSIWTGSLHFGEQVVESADLHPAIRGCSKPLGLLDFWLGFTLATH</sequence>
<evidence type="ECO:0000313" key="2">
    <source>
        <dbReference type="EMBL" id="CAD2187949.1"/>
    </source>
</evidence>
<feature type="region of interest" description="Disordered" evidence="1">
    <location>
        <begin position="20"/>
        <end position="51"/>
    </location>
</feature>
<feature type="compositionally biased region" description="Polar residues" evidence="1">
    <location>
        <begin position="20"/>
        <end position="39"/>
    </location>
</feature>
<protein>
    <submittedName>
        <fullName evidence="2">Uncharacterized protein</fullName>
    </submittedName>
</protein>
<gene>
    <name evidence="2" type="ORF">MENT_LOCUS40564</name>
</gene>
<reference evidence="2 3" key="1">
    <citation type="submission" date="2020-08" db="EMBL/GenBank/DDBJ databases">
        <authorList>
            <person name="Koutsovoulos G."/>
            <person name="Danchin GJ E."/>
        </authorList>
    </citation>
    <scope>NUCLEOTIDE SEQUENCE [LARGE SCALE GENOMIC DNA]</scope>
</reference>
<dbReference type="AlphaFoldDB" id="A0A6V7WLS4"/>
<dbReference type="Proteomes" id="UP000580250">
    <property type="component" value="Unassembled WGS sequence"/>
</dbReference>
<name>A0A6V7WLS4_MELEN</name>
<evidence type="ECO:0000313" key="3">
    <source>
        <dbReference type="Proteomes" id="UP000580250"/>
    </source>
</evidence>
<evidence type="ECO:0000256" key="1">
    <source>
        <dbReference type="SAM" id="MobiDB-lite"/>
    </source>
</evidence>
<accession>A0A6V7WLS4</accession>
<organism evidence="2 3">
    <name type="scientific">Meloidogyne enterolobii</name>
    <name type="common">Root-knot nematode worm</name>
    <name type="synonym">Meloidogyne mayaguensis</name>
    <dbReference type="NCBI Taxonomy" id="390850"/>
    <lineage>
        <taxon>Eukaryota</taxon>
        <taxon>Metazoa</taxon>
        <taxon>Ecdysozoa</taxon>
        <taxon>Nematoda</taxon>
        <taxon>Chromadorea</taxon>
        <taxon>Rhabditida</taxon>
        <taxon>Tylenchina</taxon>
        <taxon>Tylenchomorpha</taxon>
        <taxon>Tylenchoidea</taxon>
        <taxon>Meloidogynidae</taxon>
        <taxon>Meloidogyninae</taxon>
        <taxon>Meloidogyne</taxon>
    </lineage>
</organism>
<proteinExistence type="predicted"/>
<dbReference type="EMBL" id="CAJEWN010000663">
    <property type="protein sequence ID" value="CAD2187949.1"/>
    <property type="molecule type" value="Genomic_DNA"/>
</dbReference>